<dbReference type="Pfam" id="PF03777">
    <property type="entry name" value="ChpA-C"/>
    <property type="match status" value="3"/>
</dbReference>
<feature type="domain" description="Chaplin" evidence="6">
    <location>
        <begin position="73"/>
        <end position="113"/>
    </location>
</feature>
<feature type="region of interest" description="Disordered" evidence="4">
    <location>
        <begin position="44"/>
        <end position="64"/>
    </location>
</feature>
<keyword evidence="7" id="KW-0689">Ribosomal protein</keyword>
<keyword evidence="3" id="KW-0034">Amyloid</keyword>
<feature type="domain" description="Chaplin" evidence="6">
    <location>
        <begin position="137"/>
        <end position="177"/>
    </location>
</feature>
<accession>A0A8J7KIS5</accession>
<feature type="region of interest" description="Disordered" evidence="4">
    <location>
        <begin position="263"/>
        <end position="290"/>
    </location>
</feature>
<gene>
    <name evidence="7" type="ORF">IW245_005784</name>
</gene>
<keyword evidence="8" id="KW-1185">Reference proteome</keyword>
<dbReference type="EMBL" id="JADOUF010000001">
    <property type="protein sequence ID" value="MBG6139590.1"/>
    <property type="molecule type" value="Genomic_DNA"/>
</dbReference>
<dbReference type="GO" id="GO:0005840">
    <property type="term" value="C:ribosome"/>
    <property type="evidence" value="ECO:0007669"/>
    <property type="project" value="UniProtKB-KW"/>
</dbReference>
<keyword evidence="2" id="KW-0130">Cell adhesion</keyword>
<keyword evidence="5" id="KW-0732">Signal</keyword>
<feature type="chain" id="PRO_5035299582" evidence="5">
    <location>
        <begin position="29"/>
        <end position="403"/>
    </location>
</feature>
<keyword evidence="7" id="KW-0687">Ribonucleoprotein</keyword>
<keyword evidence="1" id="KW-0964">Secreted</keyword>
<evidence type="ECO:0000313" key="8">
    <source>
        <dbReference type="Proteomes" id="UP000622552"/>
    </source>
</evidence>
<feature type="signal peptide" evidence="5">
    <location>
        <begin position="1"/>
        <end position="28"/>
    </location>
</feature>
<dbReference type="AlphaFoldDB" id="A0A8J7KIS5"/>
<feature type="domain" description="Chaplin" evidence="6">
    <location>
        <begin position="336"/>
        <end position="376"/>
    </location>
</feature>
<dbReference type="Proteomes" id="UP000622552">
    <property type="component" value="Unassembled WGS sequence"/>
</dbReference>
<comment type="caution">
    <text evidence="7">The sequence shown here is derived from an EMBL/GenBank/DDBJ whole genome shotgun (WGS) entry which is preliminary data.</text>
</comment>
<feature type="compositionally biased region" description="Basic and acidic residues" evidence="4">
    <location>
        <begin position="47"/>
        <end position="58"/>
    </location>
</feature>
<organism evidence="7 8">
    <name type="scientific">Longispora fulva</name>
    <dbReference type="NCBI Taxonomy" id="619741"/>
    <lineage>
        <taxon>Bacteria</taxon>
        <taxon>Bacillati</taxon>
        <taxon>Actinomycetota</taxon>
        <taxon>Actinomycetes</taxon>
        <taxon>Micromonosporales</taxon>
        <taxon>Micromonosporaceae</taxon>
        <taxon>Longispora</taxon>
    </lineage>
</organism>
<proteinExistence type="predicted"/>
<keyword evidence="1" id="KW-0134">Cell wall</keyword>
<dbReference type="PROSITE" id="PS51884">
    <property type="entry name" value="CHAPLIN"/>
    <property type="match status" value="3"/>
</dbReference>
<dbReference type="GO" id="GO:0007155">
    <property type="term" value="P:cell adhesion"/>
    <property type="evidence" value="ECO:0007669"/>
    <property type="project" value="UniProtKB-KW"/>
</dbReference>
<evidence type="ECO:0000313" key="7">
    <source>
        <dbReference type="EMBL" id="MBG6139590.1"/>
    </source>
</evidence>
<evidence type="ECO:0000256" key="3">
    <source>
        <dbReference type="ARBA" id="ARBA00023087"/>
    </source>
</evidence>
<name>A0A8J7KIS5_9ACTN</name>
<evidence type="ECO:0000256" key="5">
    <source>
        <dbReference type="SAM" id="SignalP"/>
    </source>
</evidence>
<evidence type="ECO:0000256" key="4">
    <source>
        <dbReference type="SAM" id="MobiDB-lite"/>
    </source>
</evidence>
<protein>
    <submittedName>
        <fullName evidence="7">Ribosomal protein S5</fullName>
    </submittedName>
</protein>
<dbReference type="InterPro" id="IPR005528">
    <property type="entry name" value="ChpA-H"/>
</dbReference>
<reference evidence="7" key="1">
    <citation type="submission" date="2020-11" db="EMBL/GenBank/DDBJ databases">
        <title>Sequencing the genomes of 1000 actinobacteria strains.</title>
        <authorList>
            <person name="Klenk H.-P."/>
        </authorList>
    </citation>
    <scope>NUCLEOTIDE SEQUENCE</scope>
    <source>
        <strain evidence="7">DSM 45356</strain>
    </source>
</reference>
<evidence type="ECO:0000256" key="2">
    <source>
        <dbReference type="ARBA" id="ARBA00022889"/>
    </source>
</evidence>
<dbReference type="RefSeq" id="WP_197006231.1">
    <property type="nucleotide sequence ID" value="NZ_BONS01000008.1"/>
</dbReference>
<evidence type="ECO:0000259" key="6">
    <source>
        <dbReference type="PROSITE" id="PS51884"/>
    </source>
</evidence>
<sequence length="403" mass="39453">MKTWIRKTINVGVLAAGAILLTAGAASAAPVAGDHFAKPATIAQPTRHGDYGHGDGHGGHRGGAGVAQISSDNDGVLNGNQIYIPVQVPVNVCGNGVGVVGVGVGLAGCSNGAQDNVDTESARKTEGAGVAQVSHDNDGVLNGNQVYVPVQVPVNVCGNGVSVLLVAGIGIGSCTNGAADNVDNGTDGDGDGHGDGHGNYGWHAKKEAGATDALPFAMPGGDGNMLGKLPLAGALGNLTPGSNAVNVGGLDAGNLLSNAGSSVAPTEAAKDKKAPKAHKAAKAPAAPKMSPKVAQMSSILQPAPAAAPKAAPQIAPVSRDMGDHGDAGVLQLSDDNDGVANGNQIYVPVQVPVNVCGNGVGVVGVGLGIAGCSNGAVDNAQESASLTEGNFLGETVTATRELF</sequence>
<evidence type="ECO:0000256" key="1">
    <source>
        <dbReference type="ARBA" id="ARBA00022512"/>
    </source>
</evidence>